<keyword evidence="1" id="KW-1133">Transmembrane helix</keyword>
<name>A0ABT4QDY6_9BACL</name>
<dbReference type="EMBL" id="JAQAGZ010000015">
    <property type="protein sequence ID" value="MCZ8515060.1"/>
    <property type="molecule type" value="Genomic_DNA"/>
</dbReference>
<proteinExistence type="predicted"/>
<organism evidence="2 3">
    <name type="scientific">Paenibacillus gyeongsangnamensis</name>
    <dbReference type="NCBI Taxonomy" id="3388067"/>
    <lineage>
        <taxon>Bacteria</taxon>
        <taxon>Bacillati</taxon>
        <taxon>Bacillota</taxon>
        <taxon>Bacilli</taxon>
        <taxon>Bacillales</taxon>
        <taxon>Paenibacillaceae</taxon>
        <taxon>Paenibacillus</taxon>
    </lineage>
</organism>
<keyword evidence="3" id="KW-1185">Reference proteome</keyword>
<comment type="caution">
    <text evidence="2">The sequence shown here is derived from an EMBL/GenBank/DDBJ whole genome shotgun (WGS) entry which is preliminary data.</text>
</comment>
<dbReference type="RefSeq" id="WP_269883588.1">
    <property type="nucleotide sequence ID" value="NZ_JAQAGZ010000015.1"/>
</dbReference>
<evidence type="ECO:0000313" key="2">
    <source>
        <dbReference type="EMBL" id="MCZ8515060.1"/>
    </source>
</evidence>
<keyword evidence="1" id="KW-0812">Transmembrane</keyword>
<gene>
    <name evidence="2" type="ORF">O9H85_22085</name>
</gene>
<dbReference type="Proteomes" id="UP001527882">
    <property type="component" value="Unassembled WGS sequence"/>
</dbReference>
<dbReference type="Pfam" id="PF07485">
    <property type="entry name" value="DUF1529"/>
    <property type="match status" value="2"/>
</dbReference>
<sequence length="316" mass="34306">MKKRSFLIGTGLVLLVIAISIIAMIKGPDEKKAMGHAEATSNQAVKPVDWGTVEQVFGRKGTVDNDVLKVSFPREDLKVSVGEVPIEPGFALTSWVAFKPVKDGVMVMGDLVLLQSELPAVLSELTKVHIDVTAIHNHLTTESPAITYVHYEGQGEAVKLVQQMKAVLSVTKTPFELQQTQVQSETPGWSKVEAILGYKGKAKGKVIGFTVPRQEKITEMDGTVIPPFMGTATAINFQAVGQKAAITGDFVLLANEVPSVQRALTKNGITVTAIHSHMLHESPKLYFMHFWSLGNSEDLAKGLKAALEQTNVEKPK</sequence>
<feature type="transmembrane region" description="Helical" evidence="1">
    <location>
        <begin position="6"/>
        <end position="25"/>
    </location>
</feature>
<keyword evidence="1" id="KW-0472">Membrane</keyword>
<protein>
    <submittedName>
        <fullName evidence="2">DUF1259 domain-containing protein</fullName>
    </submittedName>
</protein>
<dbReference type="InterPro" id="IPR011094">
    <property type="entry name" value="Uncharacterised_LppY/LpqO"/>
</dbReference>
<accession>A0ABT4QDY6</accession>
<evidence type="ECO:0000256" key="1">
    <source>
        <dbReference type="SAM" id="Phobius"/>
    </source>
</evidence>
<reference evidence="2 3" key="1">
    <citation type="submission" date="2022-12" db="EMBL/GenBank/DDBJ databases">
        <title>Draft genome sequence of Paenibacillus sp. dW9.</title>
        <authorList>
            <person name="Choi E.-W."/>
            <person name="Kim D.-U."/>
        </authorList>
    </citation>
    <scope>NUCLEOTIDE SEQUENCE [LARGE SCALE GENOMIC DNA]</scope>
    <source>
        <strain evidence="3">dW9</strain>
    </source>
</reference>
<evidence type="ECO:0000313" key="3">
    <source>
        <dbReference type="Proteomes" id="UP001527882"/>
    </source>
</evidence>